<name>A0A6A4TTT9_SCOMX</name>
<dbReference type="Proteomes" id="UP000438429">
    <property type="component" value="Unassembled WGS sequence"/>
</dbReference>
<dbReference type="AlphaFoldDB" id="A0A6A4TTT9"/>
<protein>
    <submittedName>
        <fullName evidence="1">Uncharacterized protein</fullName>
    </submittedName>
</protein>
<sequence>MKNCQTADGEVVLRGDGPISTLLGSPLCLLSILLPSADFTRARVCHPKEKQIQRRPGITIKRSRVQIIIQKPRCYRLCRSPVCSPTFVCVSHCAAAAAESSFGPN</sequence>
<gene>
    <name evidence="1" type="ORF">F2P81_002640</name>
</gene>
<proteinExistence type="predicted"/>
<reference evidence="1 2" key="1">
    <citation type="submission" date="2019-06" db="EMBL/GenBank/DDBJ databases">
        <title>Draft genomes of female and male turbot (Scophthalmus maximus).</title>
        <authorList>
            <person name="Xu H."/>
            <person name="Xu X.-W."/>
            <person name="Shao C."/>
            <person name="Chen S."/>
        </authorList>
    </citation>
    <scope>NUCLEOTIDE SEQUENCE [LARGE SCALE GENOMIC DNA]</scope>
    <source>
        <strain evidence="1">Ysfricsl-2016a</strain>
        <tissue evidence="1">Blood</tissue>
    </source>
</reference>
<accession>A0A6A4TTT9</accession>
<evidence type="ECO:0000313" key="1">
    <source>
        <dbReference type="EMBL" id="KAF0046111.1"/>
    </source>
</evidence>
<comment type="caution">
    <text evidence="1">The sequence shown here is derived from an EMBL/GenBank/DDBJ whole genome shotgun (WGS) entry which is preliminary data.</text>
</comment>
<organism evidence="1 2">
    <name type="scientific">Scophthalmus maximus</name>
    <name type="common">Turbot</name>
    <name type="synonym">Psetta maxima</name>
    <dbReference type="NCBI Taxonomy" id="52904"/>
    <lineage>
        <taxon>Eukaryota</taxon>
        <taxon>Metazoa</taxon>
        <taxon>Chordata</taxon>
        <taxon>Craniata</taxon>
        <taxon>Vertebrata</taxon>
        <taxon>Euteleostomi</taxon>
        <taxon>Actinopterygii</taxon>
        <taxon>Neopterygii</taxon>
        <taxon>Teleostei</taxon>
        <taxon>Neoteleostei</taxon>
        <taxon>Acanthomorphata</taxon>
        <taxon>Carangaria</taxon>
        <taxon>Pleuronectiformes</taxon>
        <taxon>Pleuronectoidei</taxon>
        <taxon>Scophthalmidae</taxon>
        <taxon>Scophthalmus</taxon>
    </lineage>
</organism>
<dbReference type="EMBL" id="VEVO01000002">
    <property type="protein sequence ID" value="KAF0046111.1"/>
    <property type="molecule type" value="Genomic_DNA"/>
</dbReference>
<evidence type="ECO:0000313" key="2">
    <source>
        <dbReference type="Proteomes" id="UP000438429"/>
    </source>
</evidence>